<dbReference type="Proteomes" id="UP000790787">
    <property type="component" value="Chromosome 22"/>
</dbReference>
<organism evidence="1 2">
    <name type="scientific">Nicotiana tabacum</name>
    <name type="common">Common tobacco</name>
    <dbReference type="NCBI Taxonomy" id="4097"/>
    <lineage>
        <taxon>Eukaryota</taxon>
        <taxon>Viridiplantae</taxon>
        <taxon>Streptophyta</taxon>
        <taxon>Embryophyta</taxon>
        <taxon>Tracheophyta</taxon>
        <taxon>Spermatophyta</taxon>
        <taxon>Magnoliopsida</taxon>
        <taxon>eudicotyledons</taxon>
        <taxon>Gunneridae</taxon>
        <taxon>Pentapetalae</taxon>
        <taxon>asterids</taxon>
        <taxon>lamiids</taxon>
        <taxon>Solanales</taxon>
        <taxon>Solanaceae</taxon>
        <taxon>Nicotianoideae</taxon>
        <taxon>Nicotianeae</taxon>
        <taxon>Nicotiana</taxon>
    </lineage>
</organism>
<sequence length="201" mass="23110">MVEDFLEVLMDDFRVVGDSFAERLKNLDKVIVHTHHAALRYLMTKNDSKARLMRWVLLLQEFDLEIVDRKESENHVADHLSHLEEEGRPSDGLKINDSFPDEQLLSVSMNSMPWFADVANFHVTGIVPCELSSNQRKKLKRDILDCYWDKPYLFKICNDGMIQICVPEEEQMSVLDASHSSPYSGHHGGARTASKMLRCGF</sequence>
<keyword evidence="1" id="KW-1185">Reference proteome</keyword>
<name>A0AC58TPM8_TOBAC</name>
<gene>
    <name evidence="2" type="primary">LOC142176034</name>
</gene>
<accession>A0AC58TPM8</accession>
<reference evidence="2" key="2">
    <citation type="submission" date="2025-08" db="UniProtKB">
        <authorList>
            <consortium name="RefSeq"/>
        </authorList>
    </citation>
    <scope>IDENTIFICATION</scope>
    <source>
        <tissue evidence="2">Leaf</tissue>
    </source>
</reference>
<evidence type="ECO:0000313" key="1">
    <source>
        <dbReference type="Proteomes" id="UP000790787"/>
    </source>
</evidence>
<protein>
    <submittedName>
        <fullName evidence="2">Uncharacterized protein LOC142176034</fullName>
    </submittedName>
</protein>
<reference evidence="1" key="1">
    <citation type="journal article" date="2014" name="Nat. Commun.">
        <title>The tobacco genome sequence and its comparison with those of tomato and potato.</title>
        <authorList>
            <person name="Sierro N."/>
            <person name="Battey J.N."/>
            <person name="Ouadi S."/>
            <person name="Bakaher N."/>
            <person name="Bovet L."/>
            <person name="Willig A."/>
            <person name="Goepfert S."/>
            <person name="Peitsch M.C."/>
            <person name="Ivanov N.V."/>
        </authorList>
    </citation>
    <scope>NUCLEOTIDE SEQUENCE [LARGE SCALE GENOMIC DNA]</scope>
</reference>
<proteinExistence type="predicted"/>
<dbReference type="RefSeq" id="XP_075099175.1">
    <property type="nucleotide sequence ID" value="XM_075243074.1"/>
</dbReference>
<evidence type="ECO:0000313" key="2">
    <source>
        <dbReference type="RefSeq" id="XP_075099175.1"/>
    </source>
</evidence>